<dbReference type="InterPro" id="IPR005746">
    <property type="entry name" value="Thioredoxin"/>
</dbReference>
<feature type="domain" description="Thioredoxin" evidence="5">
    <location>
        <begin position="1"/>
        <end position="113"/>
    </location>
</feature>
<feature type="site" description="Contributes to redox potential value" evidence="3">
    <location>
        <position position="34"/>
    </location>
</feature>
<evidence type="ECO:0000259" key="5">
    <source>
        <dbReference type="PROSITE" id="PS51352"/>
    </source>
</evidence>
<feature type="active site" description="Nucleophile" evidence="3">
    <location>
        <position position="43"/>
    </location>
</feature>
<dbReference type="GeneID" id="110985974"/>
<evidence type="ECO:0000313" key="7">
    <source>
        <dbReference type="RefSeq" id="XP_022103207.1"/>
    </source>
</evidence>
<evidence type="ECO:0000256" key="1">
    <source>
        <dbReference type="ARBA" id="ARBA00023157"/>
    </source>
</evidence>
<dbReference type="Pfam" id="PF00085">
    <property type="entry name" value="Thioredoxin"/>
    <property type="match status" value="1"/>
</dbReference>
<sequence length="113" mass="12489">MSAVTPKGEVVEIQSKEEFDKYVNECGDTLLVVDFYAQWCGPCKMIGPKVQEMAKSNMDVMFIKVDVDEVSEVTEACGISAMPTFFFYKNGKKEHSVTGASEAKLAAAITKYK</sequence>
<dbReference type="CDD" id="cd02947">
    <property type="entry name" value="TRX_family"/>
    <property type="match status" value="1"/>
</dbReference>
<dbReference type="RefSeq" id="XP_022103207.1">
    <property type="nucleotide sequence ID" value="XM_022247515.1"/>
</dbReference>
<feature type="active site" description="Nucleophile" evidence="3">
    <location>
        <position position="40"/>
    </location>
</feature>
<feature type="disulfide bond" description="Redox-active" evidence="4">
    <location>
        <begin position="40"/>
        <end position="43"/>
    </location>
</feature>
<name>A0A8B7ZDZ3_ACAPL</name>
<dbReference type="PRINTS" id="PR00421">
    <property type="entry name" value="THIOREDOXIN"/>
</dbReference>
<evidence type="ECO:0000256" key="3">
    <source>
        <dbReference type="PIRSR" id="PIRSR000077-1"/>
    </source>
</evidence>
<dbReference type="GO" id="GO:0015035">
    <property type="term" value="F:protein-disulfide reductase activity"/>
    <property type="evidence" value="ECO:0007669"/>
    <property type="project" value="InterPro"/>
</dbReference>
<dbReference type="PROSITE" id="PS51352">
    <property type="entry name" value="THIOREDOXIN_2"/>
    <property type="match status" value="1"/>
</dbReference>
<dbReference type="FunFam" id="3.40.30.10:FF:000245">
    <property type="entry name" value="Thioredoxin"/>
    <property type="match status" value="1"/>
</dbReference>
<dbReference type="SUPFAM" id="SSF52833">
    <property type="entry name" value="Thioredoxin-like"/>
    <property type="match status" value="1"/>
</dbReference>
<reference evidence="7" key="1">
    <citation type="submission" date="2025-08" db="UniProtKB">
        <authorList>
            <consortium name="RefSeq"/>
        </authorList>
    </citation>
    <scope>IDENTIFICATION</scope>
</reference>
<keyword evidence="4" id="KW-0676">Redox-active center</keyword>
<organism evidence="6 7">
    <name type="scientific">Acanthaster planci</name>
    <name type="common">Crown-of-thorns starfish</name>
    <dbReference type="NCBI Taxonomy" id="133434"/>
    <lineage>
        <taxon>Eukaryota</taxon>
        <taxon>Metazoa</taxon>
        <taxon>Echinodermata</taxon>
        <taxon>Eleutherozoa</taxon>
        <taxon>Asterozoa</taxon>
        <taxon>Asteroidea</taxon>
        <taxon>Valvatacea</taxon>
        <taxon>Valvatida</taxon>
        <taxon>Acanthasteridae</taxon>
        <taxon>Acanthaster</taxon>
    </lineage>
</organism>
<feature type="site" description="Contributes to redox potential value" evidence="3">
    <location>
        <position position="42"/>
    </location>
</feature>
<evidence type="ECO:0000256" key="4">
    <source>
        <dbReference type="PIRSR" id="PIRSR000077-4"/>
    </source>
</evidence>
<dbReference type="Proteomes" id="UP000694845">
    <property type="component" value="Unplaced"/>
</dbReference>
<accession>A0A8B7ZDZ3</accession>
<keyword evidence="1 4" id="KW-1015">Disulfide bond</keyword>
<dbReference type="InterPro" id="IPR017937">
    <property type="entry name" value="Thioredoxin_CS"/>
</dbReference>
<protein>
    <recommendedName>
        <fullName evidence="2">Thioredoxin</fullName>
    </recommendedName>
</protein>
<gene>
    <name evidence="7" type="primary">LOC110985974</name>
</gene>
<dbReference type="AlphaFoldDB" id="A0A8B7ZDZ3"/>
<proteinExistence type="inferred from homology"/>
<evidence type="ECO:0000256" key="2">
    <source>
        <dbReference type="PIRNR" id="PIRNR000077"/>
    </source>
</evidence>
<dbReference type="Gene3D" id="3.40.30.10">
    <property type="entry name" value="Glutaredoxin"/>
    <property type="match status" value="1"/>
</dbReference>
<dbReference type="KEGG" id="aplc:110985974"/>
<comment type="similarity">
    <text evidence="2">Belongs to the thioredoxin family.</text>
</comment>
<dbReference type="OMA" id="CYADWCS"/>
<feature type="site" description="Contributes to redox potential value" evidence="3">
    <location>
        <position position="41"/>
    </location>
</feature>
<keyword evidence="6" id="KW-1185">Reference proteome</keyword>
<dbReference type="PIRSF" id="PIRSF000077">
    <property type="entry name" value="Thioredoxin"/>
    <property type="match status" value="1"/>
</dbReference>
<dbReference type="OrthoDB" id="2121326at2759"/>
<dbReference type="PROSITE" id="PS00194">
    <property type="entry name" value="THIOREDOXIN_1"/>
    <property type="match status" value="1"/>
</dbReference>
<dbReference type="InterPro" id="IPR013766">
    <property type="entry name" value="Thioredoxin_domain"/>
</dbReference>
<dbReference type="InterPro" id="IPR036249">
    <property type="entry name" value="Thioredoxin-like_sf"/>
</dbReference>
<dbReference type="PANTHER" id="PTHR46115">
    <property type="entry name" value="THIOREDOXIN-LIKE PROTEIN 1"/>
    <property type="match status" value="1"/>
</dbReference>
<evidence type="ECO:0000313" key="6">
    <source>
        <dbReference type="Proteomes" id="UP000694845"/>
    </source>
</evidence>